<feature type="transmembrane region" description="Helical" evidence="7">
    <location>
        <begin position="178"/>
        <end position="198"/>
    </location>
</feature>
<dbReference type="NCBIfam" id="TIGR00765">
    <property type="entry name" value="yihY_not_rbn"/>
    <property type="match status" value="1"/>
</dbReference>
<keyword evidence="4 7" id="KW-0812">Transmembrane</keyword>
<comment type="similarity">
    <text evidence="7">Belongs to the UPF0761 family.</text>
</comment>
<dbReference type="HAMAP" id="MF_00672">
    <property type="entry name" value="UPF0761"/>
    <property type="match status" value="1"/>
</dbReference>
<keyword evidence="9" id="KW-1185">Reference proteome</keyword>
<evidence type="ECO:0000256" key="4">
    <source>
        <dbReference type="ARBA" id="ARBA00022692"/>
    </source>
</evidence>
<dbReference type="InterPro" id="IPR017039">
    <property type="entry name" value="Virul_fac_BrkB"/>
</dbReference>
<evidence type="ECO:0000256" key="3">
    <source>
        <dbReference type="ARBA" id="ARBA00022519"/>
    </source>
</evidence>
<dbReference type="InterPro" id="IPR023679">
    <property type="entry name" value="UPF0761_bac"/>
</dbReference>
<reference evidence="8 9" key="1">
    <citation type="submission" date="2020-04" db="EMBL/GenBank/DDBJ databases">
        <authorList>
            <person name="De Canck E."/>
        </authorList>
    </citation>
    <scope>NUCLEOTIDE SEQUENCE [LARGE SCALE GENOMIC DNA]</scope>
    <source>
        <strain evidence="8 9">LMG 28138</strain>
    </source>
</reference>
<evidence type="ECO:0000313" key="8">
    <source>
        <dbReference type="EMBL" id="CAB3794381.1"/>
    </source>
</evidence>
<keyword evidence="6 7" id="KW-0472">Membrane</keyword>
<feature type="transmembrane region" description="Helical" evidence="7">
    <location>
        <begin position="136"/>
        <end position="158"/>
    </location>
</feature>
<accession>A0A6S7BKG5</accession>
<keyword evidence="3" id="KW-0997">Cell inner membrane</keyword>
<organism evidence="8 9">
    <name type="scientific">Pararobbsia alpina</name>
    <dbReference type="NCBI Taxonomy" id="621374"/>
    <lineage>
        <taxon>Bacteria</taxon>
        <taxon>Pseudomonadati</taxon>
        <taxon>Pseudomonadota</taxon>
        <taxon>Betaproteobacteria</taxon>
        <taxon>Burkholderiales</taxon>
        <taxon>Burkholderiaceae</taxon>
        <taxon>Pararobbsia</taxon>
    </lineage>
</organism>
<comment type="subcellular location">
    <subcellularLocation>
        <location evidence="1 7">Cell membrane</location>
        <topology evidence="1 7">Multi-pass membrane protein</topology>
    </subcellularLocation>
</comment>
<feature type="transmembrane region" description="Helical" evidence="7">
    <location>
        <begin position="30"/>
        <end position="56"/>
    </location>
</feature>
<dbReference type="Pfam" id="PF03631">
    <property type="entry name" value="Virul_fac_BrkB"/>
    <property type="match status" value="1"/>
</dbReference>
<dbReference type="PANTHER" id="PTHR30213">
    <property type="entry name" value="INNER MEMBRANE PROTEIN YHJD"/>
    <property type="match status" value="1"/>
</dbReference>
<proteinExistence type="inferred from homology"/>
<dbReference type="PANTHER" id="PTHR30213:SF0">
    <property type="entry name" value="UPF0761 MEMBRANE PROTEIN YIHY"/>
    <property type="match status" value="1"/>
</dbReference>
<evidence type="ECO:0000256" key="2">
    <source>
        <dbReference type="ARBA" id="ARBA00022475"/>
    </source>
</evidence>
<dbReference type="RefSeq" id="WP_175106192.1">
    <property type="nucleotide sequence ID" value="NZ_CADIKM010000019.1"/>
</dbReference>
<keyword evidence="5 7" id="KW-1133">Transmembrane helix</keyword>
<sequence length="428" mass="47489">MRTTLTDTDSLKRLASFVARRSREARIQQVAGSLTFTTVLALVPLLTVAFALFTAFPMFAQFQNSLQSFLADHLMPPQFNNQIFRYLDMFASKAKSLTTVGLFLLCVTGVVTLMTIEAAFNLIWRVPKSRPLAQRVLVYWSIITLGPLLFGVSLSASSYVISRSMVFSGSGVPAALDWAVTAAAVPLTAFAFTLMYVYMPNCKVEWRDAAVGGLVAAIGFETAKRVFGLYIRHMPNYTVVYGAFAAVPIFLFWVYLSWFVTLVGAMLASALPAIRIGQFHRPRFPGSDLLDALDLLALLNQAREEGMPGYRLLELSRLARRDLETTTRLLGVLEEHGWIAKLDPFQHSERWILIVNPRRIDLLAVFNAFVINRKELEYQVTLSTTMFEGDVLLSALDARRLDVSLAEVLGGLHGTATDEAEDVVLGTA</sequence>
<name>A0A6S7BKG5_9BURK</name>
<keyword evidence="2 7" id="KW-1003">Cell membrane</keyword>
<evidence type="ECO:0000256" key="1">
    <source>
        <dbReference type="ARBA" id="ARBA00004651"/>
    </source>
</evidence>
<evidence type="ECO:0000313" key="9">
    <source>
        <dbReference type="Proteomes" id="UP000494115"/>
    </source>
</evidence>
<dbReference type="AlphaFoldDB" id="A0A6S7BKG5"/>
<evidence type="ECO:0000256" key="6">
    <source>
        <dbReference type="ARBA" id="ARBA00023136"/>
    </source>
</evidence>
<dbReference type="GO" id="GO:0005886">
    <property type="term" value="C:plasma membrane"/>
    <property type="evidence" value="ECO:0007669"/>
    <property type="project" value="UniProtKB-SubCell"/>
</dbReference>
<comment type="caution">
    <text evidence="7">Lacks conserved residue(s) required for the propagation of feature annotation.</text>
</comment>
<protein>
    <recommendedName>
        <fullName evidence="7">UPF0761 membrane protein LMG28138_03683</fullName>
    </recommendedName>
</protein>
<dbReference type="Proteomes" id="UP000494115">
    <property type="component" value="Unassembled WGS sequence"/>
</dbReference>
<gene>
    <name evidence="8" type="ORF">LMG28138_03683</name>
</gene>
<evidence type="ECO:0000256" key="7">
    <source>
        <dbReference type="HAMAP-Rule" id="MF_00672"/>
    </source>
</evidence>
<feature type="transmembrane region" description="Helical" evidence="7">
    <location>
        <begin position="102"/>
        <end position="124"/>
    </location>
</feature>
<dbReference type="EMBL" id="CADIKM010000019">
    <property type="protein sequence ID" value="CAB3794381.1"/>
    <property type="molecule type" value="Genomic_DNA"/>
</dbReference>
<evidence type="ECO:0000256" key="5">
    <source>
        <dbReference type="ARBA" id="ARBA00022989"/>
    </source>
</evidence>
<feature type="transmembrane region" description="Helical" evidence="7">
    <location>
        <begin position="243"/>
        <end position="274"/>
    </location>
</feature>